<sequence>MPTEEESTHDVTVYVATTVAALVKRQEQDSLIDANLLIRFIFNLEQIPKLMNECGMTTNAATVVSRKIVMSRLVDLLVPLSSTKLDKVINKPINECQAPHAGSGQSVMPKPMAKYVPLTITMRSDLVNEQGTPPQVETANIRETKSIAYSTS</sequence>
<dbReference type="PaxDb" id="4081-Solyc02g084110.1.1"/>
<keyword evidence="3" id="KW-1185">Reference proteome</keyword>
<organism evidence="2">
    <name type="scientific">Solanum lycopersicum</name>
    <name type="common">Tomato</name>
    <name type="synonym">Lycopersicon esculentum</name>
    <dbReference type="NCBI Taxonomy" id="4081"/>
    <lineage>
        <taxon>Eukaryota</taxon>
        <taxon>Viridiplantae</taxon>
        <taxon>Streptophyta</taxon>
        <taxon>Embryophyta</taxon>
        <taxon>Tracheophyta</taxon>
        <taxon>Spermatophyta</taxon>
        <taxon>Magnoliopsida</taxon>
        <taxon>eudicotyledons</taxon>
        <taxon>Gunneridae</taxon>
        <taxon>Pentapetalae</taxon>
        <taxon>asterids</taxon>
        <taxon>lamiids</taxon>
        <taxon>Solanales</taxon>
        <taxon>Solanaceae</taxon>
        <taxon>Solanoideae</taxon>
        <taxon>Solaneae</taxon>
        <taxon>Solanum</taxon>
        <taxon>Solanum subgen. Lycopersicon</taxon>
    </lineage>
</organism>
<evidence type="ECO:0000256" key="1">
    <source>
        <dbReference type="ARBA" id="ARBA00023125"/>
    </source>
</evidence>
<evidence type="ECO:0000313" key="3">
    <source>
        <dbReference type="Proteomes" id="UP000004994"/>
    </source>
</evidence>
<protein>
    <submittedName>
        <fullName evidence="2">Uncharacterized protein</fullName>
    </submittedName>
</protein>
<name>A0A3Q7F6Z8_SOLLC</name>
<reference evidence="2" key="2">
    <citation type="submission" date="2019-01" db="UniProtKB">
        <authorList>
            <consortium name="EnsemblPlants"/>
        </authorList>
    </citation>
    <scope>IDENTIFICATION</scope>
    <source>
        <strain evidence="2">cv. Heinz 1706</strain>
    </source>
</reference>
<dbReference type="PANTHER" id="PTHR33400:SF11">
    <property type="entry name" value="C3H1-TYPE DOMAIN-CONTAINING PROTEIN"/>
    <property type="match status" value="1"/>
</dbReference>
<keyword evidence="1" id="KW-0238">DNA-binding</keyword>
<dbReference type="EnsemblPlants" id="Solyc02g084110.1.1">
    <property type="protein sequence ID" value="Solyc02g084110.1.1.1"/>
    <property type="gene ID" value="Solyc02g084110.1"/>
</dbReference>
<dbReference type="GO" id="GO:0003677">
    <property type="term" value="F:DNA binding"/>
    <property type="evidence" value="ECO:0007669"/>
    <property type="project" value="UniProtKB-KW"/>
</dbReference>
<evidence type="ECO:0000313" key="2">
    <source>
        <dbReference type="EnsemblPlants" id="Solyc02g084110.1.1.1"/>
    </source>
</evidence>
<dbReference type="PANTHER" id="PTHR33400">
    <property type="entry name" value="ZINC FINGER CCCH DOMAIN-CONTAINING PROTEIN 6-RELATED"/>
    <property type="match status" value="1"/>
</dbReference>
<dbReference type="AlphaFoldDB" id="A0A3Q7F6Z8"/>
<dbReference type="Proteomes" id="UP000004994">
    <property type="component" value="Chromosome 2"/>
</dbReference>
<accession>A0A3Q7F6Z8</accession>
<proteinExistence type="predicted"/>
<reference evidence="2" key="1">
    <citation type="journal article" date="2012" name="Nature">
        <title>The tomato genome sequence provides insights into fleshy fruit evolution.</title>
        <authorList>
            <consortium name="Tomato Genome Consortium"/>
        </authorList>
    </citation>
    <scope>NUCLEOTIDE SEQUENCE [LARGE SCALE GENOMIC DNA]</scope>
    <source>
        <strain evidence="2">cv. Heinz 1706</strain>
    </source>
</reference>
<dbReference type="Gramene" id="Solyc02g084110.1.1">
    <property type="protein sequence ID" value="Solyc02g084110.1.1.1"/>
    <property type="gene ID" value="Solyc02g084110.1"/>
</dbReference>
<dbReference type="InParanoid" id="A0A3Q7F6Z8"/>